<dbReference type="EMBL" id="CAFBPQ010000009">
    <property type="protein sequence ID" value="CAB5018077.1"/>
    <property type="molecule type" value="Genomic_DNA"/>
</dbReference>
<organism evidence="2">
    <name type="scientific">freshwater metagenome</name>
    <dbReference type="NCBI Taxonomy" id="449393"/>
    <lineage>
        <taxon>unclassified sequences</taxon>
        <taxon>metagenomes</taxon>
        <taxon>ecological metagenomes</taxon>
    </lineage>
</organism>
<proteinExistence type="predicted"/>
<dbReference type="SUPFAM" id="SSF51905">
    <property type="entry name" value="FAD/NAD(P)-binding domain"/>
    <property type="match status" value="1"/>
</dbReference>
<dbReference type="InterPro" id="IPR002937">
    <property type="entry name" value="Amino_oxidase"/>
</dbReference>
<evidence type="ECO:0000313" key="2">
    <source>
        <dbReference type="EMBL" id="CAB4971285.1"/>
    </source>
</evidence>
<protein>
    <submittedName>
        <fullName evidence="2">Unannotated protein</fullName>
    </submittedName>
</protein>
<dbReference type="GO" id="GO:0016491">
    <property type="term" value="F:oxidoreductase activity"/>
    <property type="evidence" value="ECO:0007669"/>
    <property type="project" value="InterPro"/>
</dbReference>
<name>A0A6J7LV84_9ZZZZ</name>
<gene>
    <name evidence="2" type="ORF">UFOPK3897_00449</name>
    <name evidence="3" type="ORF">UFOPK4121_00477</name>
</gene>
<feature type="domain" description="Amine oxidase" evidence="1">
    <location>
        <begin position="15"/>
        <end position="410"/>
    </location>
</feature>
<accession>A0A6J7LV84</accession>
<dbReference type="AlphaFoldDB" id="A0A6J7LV84"/>
<dbReference type="PANTHER" id="PTHR42841">
    <property type="entry name" value="AMINE OXIDASE"/>
    <property type="match status" value="1"/>
</dbReference>
<dbReference type="EMBL" id="CAFBOF010000005">
    <property type="protein sequence ID" value="CAB4971285.1"/>
    <property type="molecule type" value="Genomic_DNA"/>
</dbReference>
<sequence>MSTPSVDVCVVGAGLAGLSCANYLTQFGLETRVLEASDGVGGRVRTDVVDGYRLDRGFQILLTQYPEANLQLDMGKLELKPFDPGLLIYTKGDFHKVSDPMRRPSDLISTLRAPIGSIFDKARLGLLFLDVRRTSPQELMRRPDRSTLEELQRRGFSERMIKSFWRPLFAGIQLDPDLEVSAKRFALVMAMIAEGDAAVPELGIGAISDQLAAKLPSGIIELETAVTEITATGVRVDDGREIDARAVVVATESPAAARLIKTKDPGSRPVANLQFSAPQAPVDDRLTILNGTGEGPVTNLAIMSNVAPTYAPPNRSLISIEVPGVYLGDDRELLTAVTAQMRDWFGGQVDEWELLRNLRIEHGHPNQLPGFSPKKNVRLGEYRYVCGDHRDTASSQGALYSGRRTASAVIADLSTNAQRK</sequence>
<dbReference type="Gene3D" id="3.50.50.60">
    <property type="entry name" value="FAD/NAD(P)-binding domain"/>
    <property type="match status" value="1"/>
</dbReference>
<dbReference type="Pfam" id="PF01593">
    <property type="entry name" value="Amino_oxidase"/>
    <property type="match status" value="1"/>
</dbReference>
<reference evidence="2" key="1">
    <citation type="submission" date="2020-05" db="EMBL/GenBank/DDBJ databases">
        <authorList>
            <person name="Chiriac C."/>
            <person name="Salcher M."/>
            <person name="Ghai R."/>
            <person name="Kavagutti S V."/>
        </authorList>
    </citation>
    <scope>NUCLEOTIDE SEQUENCE</scope>
</reference>
<evidence type="ECO:0000313" key="3">
    <source>
        <dbReference type="EMBL" id="CAB5018077.1"/>
    </source>
</evidence>
<dbReference type="InterPro" id="IPR036188">
    <property type="entry name" value="FAD/NAD-bd_sf"/>
</dbReference>
<evidence type="ECO:0000259" key="1">
    <source>
        <dbReference type="Pfam" id="PF01593"/>
    </source>
</evidence>